<dbReference type="Proteomes" id="UP000051530">
    <property type="component" value="Unassembled WGS sequence"/>
</dbReference>
<sequence length="110" mass="13345">MVFSLKGFEKKLFLYSRICQKGGNSRITMGTRITHLYDKLKTVLLKSKFQMKKCLQFTRFMMNQETMPLITNQMQTSFHYPCRCLRSWYWCSLKSEKWNCSILFKKIFRN</sequence>
<organism evidence="1 2">
    <name type="scientific">Pseudoloma neurophilia</name>
    <dbReference type="NCBI Taxonomy" id="146866"/>
    <lineage>
        <taxon>Eukaryota</taxon>
        <taxon>Fungi</taxon>
        <taxon>Fungi incertae sedis</taxon>
        <taxon>Microsporidia</taxon>
        <taxon>Pseudoloma</taxon>
    </lineage>
</organism>
<protein>
    <submittedName>
        <fullName evidence="1">PutativeLTR transposable element</fullName>
    </submittedName>
</protein>
<evidence type="ECO:0000313" key="2">
    <source>
        <dbReference type="Proteomes" id="UP000051530"/>
    </source>
</evidence>
<accession>A0A0R0LWK6</accession>
<dbReference type="VEuPathDB" id="MicrosporidiaDB:M153_6040001768"/>
<keyword evidence="2" id="KW-1185">Reference proteome</keyword>
<proteinExistence type="predicted"/>
<evidence type="ECO:0000313" key="1">
    <source>
        <dbReference type="EMBL" id="KRH93737.1"/>
    </source>
</evidence>
<name>A0A0R0LWK6_9MICR</name>
<reference evidence="1 2" key="1">
    <citation type="submission" date="2015-07" db="EMBL/GenBank/DDBJ databases">
        <title>The genome of Pseudoloma neurophilia, a relevant intracellular parasite of the zebrafish.</title>
        <authorList>
            <person name="Ndikumana S."/>
            <person name="Pelin A."/>
            <person name="Sanders J."/>
            <person name="Corradi N."/>
        </authorList>
    </citation>
    <scope>NUCLEOTIDE SEQUENCE [LARGE SCALE GENOMIC DNA]</scope>
    <source>
        <strain evidence="1 2">MK1</strain>
    </source>
</reference>
<comment type="caution">
    <text evidence="1">The sequence shown here is derived from an EMBL/GenBank/DDBJ whole genome shotgun (WGS) entry which is preliminary data.</text>
</comment>
<gene>
    <name evidence="1" type="ORF">M153_6040001768</name>
</gene>
<dbReference type="EMBL" id="LGUB01000232">
    <property type="protein sequence ID" value="KRH93737.1"/>
    <property type="molecule type" value="Genomic_DNA"/>
</dbReference>
<dbReference type="AlphaFoldDB" id="A0A0R0LWK6"/>